<accession>A0A1I0VTN5</accession>
<organism evidence="2 3">
    <name type="scientific">Nocardioides alpinus</name>
    <dbReference type="NCBI Taxonomy" id="748909"/>
    <lineage>
        <taxon>Bacteria</taxon>
        <taxon>Bacillati</taxon>
        <taxon>Actinomycetota</taxon>
        <taxon>Actinomycetes</taxon>
        <taxon>Propionibacteriales</taxon>
        <taxon>Nocardioidaceae</taxon>
        <taxon>Nocardioides</taxon>
    </lineage>
</organism>
<dbReference type="Proteomes" id="UP000233565">
    <property type="component" value="Unassembled WGS sequence"/>
</dbReference>
<dbReference type="Proteomes" id="UP000199113">
    <property type="component" value="Unassembled WGS sequence"/>
</dbReference>
<reference evidence="1 4" key="2">
    <citation type="submission" date="2017-12" db="EMBL/GenBank/DDBJ databases">
        <title>Pharmacopeia of the Arctic Ocean.</title>
        <authorList>
            <person name="Collins E."/>
            <person name="Ducluzeau A.-L."/>
        </authorList>
    </citation>
    <scope>NUCLEOTIDE SEQUENCE [LARGE SCALE GENOMIC DNA]</scope>
    <source>
        <strain evidence="1 4">DSM 23325</strain>
    </source>
</reference>
<dbReference type="OrthoDB" id="3784155at2"/>
<gene>
    <name evidence="1" type="ORF">CXG46_18545</name>
    <name evidence="2" type="ORF">SAMN05192575_101429</name>
</gene>
<dbReference type="AlphaFoldDB" id="A0A1I0VTN5"/>
<dbReference type="EMBL" id="FOKC01000001">
    <property type="protein sequence ID" value="SFA79323.1"/>
    <property type="molecule type" value="Genomic_DNA"/>
</dbReference>
<sequence>MARVVRRLLRVVLALGLAVAMVGLGLNVAMASRLDRIEGAFAGLTDRPPPADGKTVLVVGTRTGGAGPDVPWLSGEQSVEAVMLIEVPPDGLSAEVESLPASSGIRPVVATSSPSTGVGLVEEWSGRRVDHVIAIDWDTFVRLADDNGVDPAYAYGSGPAAQHDFLGRVLEGTLHAELRKQPLNLLQALRTTAAGTAVDDGWSVVELDLMVLSLRNLRSSEITFSMAQPG</sequence>
<name>A0A1I0VTN5_9ACTN</name>
<evidence type="ECO:0008006" key="5">
    <source>
        <dbReference type="Google" id="ProtNLM"/>
    </source>
</evidence>
<evidence type="ECO:0000313" key="2">
    <source>
        <dbReference type="EMBL" id="SFA79323.1"/>
    </source>
</evidence>
<dbReference type="STRING" id="748909.SAMN05192575_101429"/>
<keyword evidence="4" id="KW-1185">Reference proteome</keyword>
<evidence type="ECO:0000313" key="4">
    <source>
        <dbReference type="Proteomes" id="UP000233565"/>
    </source>
</evidence>
<evidence type="ECO:0000313" key="3">
    <source>
        <dbReference type="Proteomes" id="UP000199113"/>
    </source>
</evidence>
<dbReference type="RefSeq" id="WP_091193620.1">
    <property type="nucleotide sequence ID" value="NZ_FOKC01000001.1"/>
</dbReference>
<reference evidence="2" key="1">
    <citation type="submission" date="2016-10" db="EMBL/GenBank/DDBJ databases">
        <authorList>
            <person name="de Groot N.N."/>
        </authorList>
    </citation>
    <scope>NUCLEOTIDE SEQUENCE [LARGE SCALE GENOMIC DNA]</scope>
    <source>
        <strain evidence="2">CGMCC 1.10697</strain>
    </source>
</reference>
<evidence type="ECO:0000313" key="1">
    <source>
        <dbReference type="EMBL" id="PKH37449.1"/>
    </source>
</evidence>
<proteinExistence type="predicted"/>
<protein>
    <recommendedName>
        <fullName evidence="5">Cell envelope-related transcriptional attenuator domain-containing protein</fullName>
    </recommendedName>
</protein>
<dbReference type="EMBL" id="PJBV01000035">
    <property type="protein sequence ID" value="PKH37449.1"/>
    <property type="molecule type" value="Genomic_DNA"/>
</dbReference>